<keyword evidence="5" id="KW-0274">FAD</keyword>
<keyword evidence="9" id="KW-0472">Membrane</keyword>
<dbReference type="PROSITE" id="PS51384">
    <property type="entry name" value="FAD_FR"/>
    <property type="match status" value="1"/>
</dbReference>
<dbReference type="SUPFAM" id="SSF54292">
    <property type="entry name" value="2Fe-2S ferredoxin-like"/>
    <property type="match status" value="1"/>
</dbReference>
<dbReference type="InterPro" id="IPR001041">
    <property type="entry name" value="2Fe-2S_ferredoxin-type"/>
</dbReference>
<dbReference type="Gene3D" id="2.40.30.10">
    <property type="entry name" value="Translation factors"/>
    <property type="match status" value="1"/>
</dbReference>
<dbReference type="CDD" id="cd00207">
    <property type="entry name" value="fer2"/>
    <property type="match status" value="1"/>
</dbReference>
<dbReference type="SUPFAM" id="SSF63380">
    <property type="entry name" value="Riboflavin synthase domain-like"/>
    <property type="match status" value="1"/>
</dbReference>
<dbReference type="InterPro" id="IPR006058">
    <property type="entry name" value="2Fe2S_fd_BS"/>
</dbReference>
<evidence type="ECO:0000256" key="6">
    <source>
        <dbReference type="ARBA" id="ARBA00023002"/>
    </source>
</evidence>
<dbReference type="EC" id="1.14.12.17" evidence="12"/>
<protein>
    <submittedName>
        <fullName evidence="12">Flavohemoprotein</fullName>
        <ecNumber evidence="12">1.14.12.17</ecNumber>
    </submittedName>
</protein>
<dbReference type="Gene3D" id="3.40.50.80">
    <property type="entry name" value="Nucleotide-binding domain of ferredoxin-NADP reductase (FNR) module"/>
    <property type="match status" value="1"/>
</dbReference>
<dbReference type="InterPro" id="IPR008333">
    <property type="entry name" value="Cbr1-like_FAD-bd_dom"/>
</dbReference>
<dbReference type="InterPro" id="IPR036010">
    <property type="entry name" value="2Fe-2S_ferredoxin-like_sf"/>
</dbReference>
<dbReference type="PROSITE" id="PS00197">
    <property type="entry name" value="2FE2S_FER_1"/>
    <property type="match status" value="1"/>
</dbReference>
<reference evidence="12 13" key="1">
    <citation type="submission" date="2019-02" db="EMBL/GenBank/DDBJ databases">
        <title>Deep-cultivation of Planctomycetes and their phenomic and genomic characterization uncovers novel biology.</title>
        <authorList>
            <person name="Wiegand S."/>
            <person name="Jogler M."/>
            <person name="Boedeker C."/>
            <person name="Pinto D."/>
            <person name="Vollmers J."/>
            <person name="Rivas-Marin E."/>
            <person name="Kohn T."/>
            <person name="Peeters S.H."/>
            <person name="Heuer A."/>
            <person name="Rast P."/>
            <person name="Oberbeckmann S."/>
            <person name="Bunk B."/>
            <person name="Jeske O."/>
            <person name="Meyerdierks A."/>
            <person name="Storesund J.E."/>
            <person name="Kallscheuer N."/>
            <person name="Luecker S."/>
            <person name="Lage O.M."/>
            <person name="Pohl T."/>
            <person name="Merkel B.J."/>
            <person name="Hornburger P."/>
            <person name="Mueller R.-W."/>
            <person name="Bruemmer F."/>
            <person name="Labrenz M."/>
            <person name="Spormann A.M."/>
            <person name="Op Den Camp H."/>
            <person name="Overmann J."/>
            <person name="Amann R."/>
            <person name="Jetten M.S.M."/>
            <person name="Mascher T."/>
            <person name="Medema M.H."/>
            <person name="Devos D.P."/>
            <person name="Kaster A.-K."/>
            <person name="Ovreas L."/>
            <person name="Rohde M."/>
            <person name="Galperin M.Y."/>
            <person name="Jogler C."/>
        </authorList>
    </citation>
    <scope>NUCLEOTIDE SEQUENCE [LARGE SCALE GENOMIC DNA]</scope>
    <source>
        <strain evidence="12 13">Pla123a</strain>
    </source>
</reference>
<evidence type="ECO:0000256" key="2">
    <source>
        <dbReference type="ARBA" id="ARBA00022630"/>
    </source>
</evidence>
<organism evidence="12 13">
    <name type="scientific">Posidoniimonas polymericola</name>
    <dbReference type="NCBI Taxonomy" id="2528002"/>
    <lineage>
        <taxon>Bacteria</taxon>
        <taxon>Pseudomonadati</taxon>
        <taxon>Planctomycetota</taxon>
        <taxon>Planctomycetia</taxon>
        <taxon>Pirellulales</taxon>
        <taxon>Lacipirellulaceae</taxon>
        <taxon>Posidoniimonas</taxon>
    </lineage>
</organism>
<evidence type="ECO:0000259" key="11">
    <source>
        <dbReference type="PROSITE" id="PS51384"/>
    </source>
</evidence>
<dbReference type="InterPro" id="IPR017938">
    <property type="entry name" value="Riboflavin_synthase-like_b-brl"/>
</dbReference>
<dbReference type="Gene3D" id="3.10.20.30">
    <property type="match status" value="1"/>
</dbReference>
<keyword evidence="3" id="KW-0001">2Fe-2S</keyword>
<evidence type="ECO:0000256" key="5">
    <source>
        <dbReference type="ARBA" id="ARBA00022827"/>
    </source>
</evidence>
<dbReference type="Pfam" id="PF00175">
    <property type="entry name" value="NAD_binding_1"/>
    <property type="match status" value="1"/>
</dbReference>
<keyword evidence="9" id="KW-1133">Transmembrane helix</keyword>
<comment type="cofactor">
    <cofactor evidence="1">
        <name>FAD</name>
        <dbReference type="ChEBI" id="CHEBI:57692"/>
    </cofactor>
</comment>
<evidence type="ECO:0000256" key="8">
    <source>
        <dbReference type="ARBA" id="ARBA00023014"/>
    </source>
</evidence>
<evidence type="ECO:0000256" key="3">
    <source>
        <dbReference type="ARBA" id="ARBA00022714"/>
    </source>
</evidence>
<evidence type="ECO:0000256" key="4">
    <source>
        <dbReference type="ARBA" id="ARBA00022723"/>
    </source>
</evidence>
<dbReference type="PANTHER" id="PTHR47354:SF8">
    <property type="entry name" value="1,2-PHENYLACETYL-COA EPOXIDASE, SUBUNIT E"/>
    <property type="match status" value="1"/>
</dbReference>
<feature type="domain" description="2Fe-2S ferredoxin-type" evidence="10">
    <location>
        <begin position="373"/>
        <end position="455"/>
    </location>
</feature>
<dbReference type="OrthoDB" id="9801223at2"/>
<dbReference type="GO" id="GO:0050660">
    <property type="term" value="F:flavin adenine dinucleotide binding"/>
    <property type="evidence" value="ECO:0007669"/>
    <property type="project" value="TreeGrafter"/>
</dbReference>
<dbReference type="Pfam" id="PF00111">
    <property type="entry name" value="Fer2"/>
    <property type="match status" value="1"/>
</dbReference>
<gene>
    <name evidence="12" type="primary">hmp_1</name>
    <name evidence="12" type="ORF">Pla123a_06450</name>
</gene>
<dbReference type="EMBL" id="SJPO01000001">
    <property type="protein sequence ID" value="TWT85838.1"/>
    <property type="molecule type" value="Genomic_DNA"/>
</dbReference>
<dbReference type="GO" id="GO:0051537">
    <property type="term" value="F:2 iron, 2 sulfur cluster binding"/>
    <property type="evidence" value="ECO:0007669"/>
    <property type="project" value="UniProtKB-KW"/>
</dbReference>
<dbReference type="GO" id="GO:0046872">
    <property type="term" value="F:metal ion binding"/>
    <property type="evidence" value="ECO:0007669"/>
    <property type="project" value="UniProtKB-KW"/>
</dbReference>
<feature type="transmembrane region" description="Helical" evidence="9">
    <location>
        <begin position="41"/>
        <end position="65"/>
    </location>
</feature>
<name>A0A5C5ZF81_9BACT</name>
<dbReference type="AlphaFoldDB" id="A0A5C5ZF81"/>
<proteinExistence type="predicted"/>
<dbReference type="Proteomes" id="UP000318478">
    <property type="component" value="Unassembled WGS sequence"/>
</dbReference>
<evidence type="ECO:0000259" key="10">
    <source>
        <dbReference type="PROSITE" id="PS51085"/>
    </source>
</evidence>
<dbReference type="CDD" id="cd06184">
    <property type="entry name" value="flavohem_like_fad_nad_binding"/>
    <property type="match status" value="1"/>
</dbReference>
<dbReference type="InterPro" id="IPR012675">
    <property type="entry name" value="Beta-grasp_dom_sf"/>
</dbReference>
<dbReference type="PANTHER" id="PTHR47354">
    <property type="entry name" value="NADH OXIDOREDUCTASE HCR"/>
    <property type="match status" value="1"/>
</dbReference>
<evidence type="ECO:0000256" key="1">
    <source>
        <dbReference type="ARBA" id="ARBA00001974"/>
    </source>
</evidence>
<accession>A0A5C5ZF81</accession>
<dbReference type="InterPro" id="IPR050415">
    <property type="entry name" value="MRET"/>
</dbReference>
<dbReference type="SUPFAM" id="SSF52343">
    <property type="entry name" value="Ferredoxin reductase-like, C-terminal NADP-linked domain"/>
    <property type="match status" value="1"/>
</dbReference>
<keyword evidence="7" id="KW-0408">Iron</keyword>
<keyword evidence="8" id="KW-0411">Iron-sulfur</keyword>
<evidence type="ECO:0000313" key="12">
    <source>
        <dbReference type="EMBL" id="TWT85838.1"/>
    </source>
</evidence>
<dbReference type="GO" id="GO:0008941">
    <property type="term" value="F:nitric oxide dioxygenase NAD(P)H activity"/>
    <property type="evidence" value="ECO:0007669"/>
    <property type="project" value="UniProtKB-EC"/>
</dbReference>
<keyword evidence="4" id="KW-0479">Metal-binding</keyword>
<dbReference type="Pfam" id="PF00970">
    <property type="entry name" value="FAD_binding_6"/>
    <property type="match status" value="1"/>
</dbReference>
<evidence type="ECO:0000256" key="7">
    <source>
        <dbReference type="ARBA" id="ARBA00023004"/>
    </source>
</evidence>
<keyword evidence="13" id="KW-1185">Reference proteome</keyword>
<feature type="domain" description="FAD-binding FR-type" evidence="11">
    <location>
        <begin position="104"/>
        <end position="218"/>
    </location>
</feature>
<keyword evidence="6 12" id="KW-0560">Oxidoreductase</keyword>
<dbReference type="InterPro" id="IPR017927">
    <property type="entry name" value="FAD-bd_FR_type"/>
</dbReference>
<dbReference type="PROSITE" id="PS51085">
    <property type="entry name" value="2FE2S_FER_2"/>
    <property type="match status" value="1"/>
</dbReference>
<evidence type="ECO:0000313" key="13">
    <source>
        <dbReference type="Proteomes" id="UP000318478"/>
    </source>
</evidence>
<keyword evidence="9" id="KW-0812">Transmembrane</keyword>
<comment type="caution">
    <text evidence="12">The sequence shown here is derived from an EMBL/GenBank/DDBJ whole genome shotgun (WGS) entry which is preliminary data.</text>
</comment>
<sequence length="455" mass="49259">MDPLPSLLNNAPLANAIFGRRATTGGREGIRGRMDASFNPLLFVAGAGACALVLVGGGGTALSLLRRRTGIRSRRRQSHEAFLEQVERTAERARAKLNRSLAWEGARPLRVAAVVDECDDVKSFYFASTDGRPLPPFLPGQYLTLHVPCAAGGKQVVRCYSLSDRPREEYYRCTIKRQGPPGDQPELPPGIGSNFLHDHVHTDDVLPCEAPRGPFYLAAQGDEPVVLIGGGIGLTPMVSMANTLAQTNPTRRVYLFAGVRNRGEFPFRDHLRSLAESLPDFKLFSVFSRPTSQDADHKDFDHHGRITVDYLRTVLPSCNFPFYLCGPPALMQSLVPGLLEWGVPDDQIHFEAFGPASVRLPSDRNPAAEAIGEPVRFERQGKEFVWEAGDDSLLDVAVKHGVPVESGCRAGNCGQCALKVLAGKVATLRTPGATPPDGHCLACVSVPDGPLVVDA</sequence>
<keyword evidence="2" id="KW-0285">Flavoprotein</keyword>
<dbReference type="InterPro" id="IPR001433">
    <property type="entry name" value="OxRdtase_FAD/NAD-bd"/>
</dbReference>
<evidence type="ECO:0000256" key="9">
    <source>
        <dbReference type="SAM" id="Phobius"/>
    </source>
</evidence>
<dbReference type="InterPro" id="IPR039261">
    <property type="entry name" value="FNR_nucleotide-bd"/>
</dbReference>